<dbReference type="Proteomes" id="UP001519460">
    <property type="component" value="Unassembled WGS sequence"/>
</dbReference>
<feature type="compositionally biased region" description="Polar residues" evidence="1">
    <location>
        <begin position="11"/>
        <end position="42"/>
    </location>
</feature>
<feature type="non-terminal residue" evidence="2">
    <location>
        <position position="1"/>
    </location>
</feature>
<gene>
    <name evidence="2" type="ORF">BaRGS_00016429</name>
</gene>
<proteinExistence type="predicted"/>
<protein>
    <submittedName>
        <fullName evidence="2">Uncharacterized protein</fullName>
    </submittedName>
</protein>
<organism evidence="2 3">
    <name type="scientific">Batillaria attramentaria</name>
    <dbReference type="NCBI Taxonomy" id="370345"/>
    <lineage>
        <taxon>Eukaryota</taxon>
        <taxon>Metazoa</taxon>
        <taxon>Spiralia</taxon>
        <taxon>Lophotrochozoa</taxon>
        <taxon>Mollusca</taxon>
        <taxon>Gastropoda</taxon>
        <taxon>Caenogastropoda</taxon>
        <taxon>Sorbeoconcha</taxon>
        <taxon>Cerithioidea</taxon>
        <taxon>Batillariidae</taxon>
        <taxon>Batillaria</taxon>
    </lineage>
</organism>
<reference evidence="2 3" key="1">
    <citation type="journal article" date="2023" name="Sci. Data">
        <title>Genome assembly of the Korean intertidal mud-creeper Batillaria attramentaria.</title>
        <authorList>
            <person name="Patra A.K."/>
            <person name="Ho P.T."/>
            <person name="Jun S."/>
            <person name="Lee S.J."/>
            <person name="Kim Y."/>
            <person name="Won Y.J."/>
        </authorList>
    </citation>
    <scope>NUCLEOTIDE SEQUENCE [LARGE SCALE GENOMIC DNA]</scope>
    <source>
        <strain evidence="2">Wonlab-2016</strain>
    </source>
</reference>
<sequence length="54" mass="5655">SLITARGFVGNYSQRRQTGSEGSHQGLTTTSPECPPQVSSIDPSCPGEEQGDCT</sequence>
<keyword evidence="3" id="KW-1185">Reference proteome</keyword>
<evidence type="ECO:0000313" key="3">
    <source>
        <dbReference type="Proteomes" id="UP001519460"/>
    </source>
</evidence>
<dbReference type="AlphaFoldDB" id="A0ABD0KYP6"/>
<evidence type="ECO:0000256" key="1">
    <source>
        <dbReference type="SAM" id="MobiDB-lite"/>
    </source>
</evidence>
<feature type="region of interest" description="Disordered" evidence="1">
    <location>
        <begin position="1"/>
        <end position="54"/>
    </location>
</feature>
<evidence type="ECO:0000313" key="2">
    <source>
        <dbReference type="EMBL" id="KAK7492332.1"/>
    </source>
</evidence>
<accession>A0ABD0KYP6</accession>
<comment type="caution">
    <text evidence="2">The sequence shown here is derived from an EMBL/GenBank/DDBJ whole genome shotgun (WGS) entry which is preliminary data.</text>
</comment>
<name>A0ABD0KYP6_9CAEN</name>
<dbReference type="EMBL" id="JACVVK020000104">
    <property type="protein sequence ID" value="KAK7492332.1"/>
    <property type="molecule type" value="Genomic_DNA"/>
</dbReference>